<dbReference type="Proteomes" id="UP001203207">
    <property type="component" value="Unassembled WGS sequence"/>
</dbReference>
<dbReference type="EMBL" id="JAKRVX010000002">
    <property type="protein sequence ID" value="MCL9816713.1"/>
    <property type="molecule type" value="Genomic_DNA"/>
</dbReference>
<feature type="region of interest" description="Disordered" evidence="2">
    <location>
        <begin position="1"/>
        <end position="40"/>
    </location>
</feature>
<keyword evidence="1 4" id="KW-0378">Hydrolase</keyword>
<proteinExistence type="predicted"/>
<dbReference type="PANTHER" id="PTHR22946">
    <property type="entry name" value="DIENELACTONE HYDROLASE DOMAIN-CONTAINING PROTEIN-RELATED"/>
    <property type="match status" value="1"/>
</dbReference>
<sequence>MTRRNPKNFAQKRLKRPARDAYSTRRVEFPSPHDADPDDRDLVVGTLYLPDRPKKPPLIVMAPGLGMWRTFGYPAYAERFAKAGYAVLLFDYRHHNESEGAPRSLIDATKQQQDYEAAIKAVKRLHEVDGNRVVLWGFSLSGGHVLATAADRYDVSAVIATCPFTDGRSVIKSNIKRPKYLLGSIGRGIRDRLGSFVGFGRTVPIVGDPGSGAVVDTPGARREFLDLVDRESNWNNKTPARLFLWIARYRPIIQASNIRAPTLLIGGTEDEITPVDNVAAAANAIENSTFVRFPGTHFSIFAEDFEQTIGHQLTFLMDVFSDDRSTG</sequence>
<comment type="caution">
    <text evidence="4">The sequence shown here is derived from an EMBL/GenBank/DDBJ whole genome shotgun (WGS) entry which is preliminary data.</text>
</comment>
<evidence type="ECO:0000313" key="4">
    <source>
        <dbReference type="EMBL" id="MCL9816713.1"/>
    </source>
</evidence>
<dbReference type="InterPro" id="IPR050261">
    <property type="entry name" value="FrsA_esterase"/>
</dbReference>
<feature type="domain" description="Serine aminopeptidase S33" evidence="3">
    <location>
        <begin position="60"/>
        <end position="295"/>
    </location>
</feature>
<dbReference type="GO" id="GO:0016788">
    <property type="term" value="F:hydrolase activity, acting on ester bonds"/>
    <property type="evidence" value="ECO:0007669"/>
    <property type="project" value="UniProtKB-ARBA"/>
</dbReference>
<evidence type="ECO:0000256" key="2">
    <source>
        <dbReference type="SAM" id="MobiDB-lite"/>
    </source>
</evidence>
<evidence type="ECO:0000259" key="3">
    <source>
        <dbReference type="Pfam" id="PF12146"/>
    </source>
</evidence>
<evidence type="ECO:0000256" key="1">
    <source>
        <dbReference type="ARBA" id="ARBA00022801"/>
    </source>
</evidence>
<organism evidence="4 5">
    <name type="scientific">Natronocalculus amylovorans</name>
    <dbReference type="NCBI Taxonomy" id="2917812"/>
    <lineage>
        <taxon>Archaea</taxon>
        <taxon>Methanobacteriati</taxon>
        <taxon>Methanobacteriota</taxon>
        <taxon>Stenosarchaea group</taxon>
        <taxon>Halobacteria</taxon>
        <taxon>Halobacteriales</taxon>
        <taxon>Haloferacaceae</taxon>
        <taxon>Natronocalculus</taxon>
    </lineage>
</organism>
<dbReference type="AlphaFoldDB" id="A0AAE3FWM8"/>
<gene>
    <name evidence="4" type="ORF">AArcSt2_07125</name>
</gene>
<feature type="compositionally biased region" description="Basic residues" evidence="2">
    <location>
        <begin position="1"/>
        <end position="16"/>
    </location>
</feature>
<keyword evidence="5" id="KW-1185">Reference proteome</keyword>
<dbReference type="SUPFAM" id="SSF53474">
    <property type="entry name" value="alpha/beta-Hydrolases"/>
    <property type="match status" value="1"/>
</dbReference>
<name>A0AAE3FWM8_9EURY</name>
<evidence type="ECO:0000313" key="5">
    <source>
        <dbReference type="Proteomes" id="UP001203207"/>
    </source>
</evidence>
<dbReference type="PANTHER" id="PTHR22946:SF9">
    <property type="entry name" value="POLYKETIDE TRANSFERASE AF380"/>
    <property type="match status" value="1"/>
</dbReference>
<dbReference type="RefSeq" id="WP_250583553.1">
    <property type="nucleotide sequence ID" value="NZ_JAKRVX010000002.1"/>
</dbReference>
<reference evidence="4" key="2">
    <citation type="submission" date="2022-02" db="EMBL/GenBank/DDBJ databases">
        <authorList>
            <person name="Elcheninov A.G."/>
            <person name="Sorokin D.Y."/>
            <person name="Kublanov I.V."/>
        </authorList>
    </citation>
    <scope>NUCLEOTIDE SEQUENCE</scope>
    <source>
        <strain evidence="4">AArc-St2</strain>
    </source>
</reference>
<dbReference type="Gene3D" id="3.40.50.1820">
    <property type="entry name" value="alpha/beta hydrolase"/>
    <property type="match status" value="1"/>
</dbReference>
<dbReference type="InterPro" id="IPR029058">
    <property type="entry name" value="AB_hydrolase_fold"/>
</dbReference>
<accession>A0AAE3FWM8</accession>
<reference evidence="4" key="1">
    <citation type="journal article" date="2022" name="Syst. Appl. Microbiol.">
        <title>Natronocalculus amylovorans gen. nov., sp. nov., and Natranaeroarchaeum aerophilus sp. nov., dominant culturable amylolytic natronoarchaea from hypersaline soda lakes in southwestern Siberia.</title>
        <authorList>
            <person name="Sorokin D.Y."/>
            <person name="Elcheninov A.G."/>
            <person name="Khizhniak T.V."/>
            <person name="Koenen M."/>
            <person name="Bale N.J."/>
            <person name="Damste J.S.S."/>
            <person name="Kublanov I.V."/>
        </authorList>
    </citation>
    <scope>NUCLEOTIDE SEQUENCE</scope>
    <source>
        <strain evidence="4">AArc-St2</strain>
    </source>
</reference>
<feature type="compositionally biased region" description="Basic and acidic residues" evidence="2">
    <location>
        <begin position="17"/>
        <end position="35"/>
    </location>
</feature>
<dbReference type="Pfam" id="PF12146">
    <property type="entry name" value="Hydrolase_4"/>
    <property type="match status" value="1"/>
</dbReference>
<dbReference type="InterPro" id="IPR022742">
    <property type="entry name" value="Hydrolase_4"/>
</dbReference>
<protein>
    <submittedName>
        <fullName evidence="4">Alpha/beta fold hydrolase</fullName>
    </submittedName>
</protein>